<dbReference type="Gene3D" id="3.60.40.10">
    <property type="entry name" value="PPM-type phosphatase domain"/>
    <property type="match status" value="1"/>
</dbReference>
<evidence type="ECO:0000313" key="3">
    <source>
        <dbReference type="EMBL" id="MBB4223929.1"/>
    </source>
</evidence>
<evidence type="ECO:0000259" key="2">
    <source>
        <dbReference type="PROSITE" id="PS51746"/>
    </source>
</evidence>
<dbReference type="Proteomes" id="UP000524450">
    <property type="component" value="Unassembled WGS sequence"/>
</dbReference>
<dbReference type="SUPFAM" id="SSF81606">
    <property type="entry name" value="PP2C-like"/>
    <property type="match status" value="1"/>
</dbReference>
<proteinExistence type="predicted"/>
<accession>A0A840FWY1</accession>
<dbReference type="PROSITE" id="PS51746">
    <property type="entry name" value="PPM_2"/>
    <property type="match status" value="1"/>
</dbReference>
<comment type="caution">
    <text evidence="3">The sequence shown here is derived from an EMBL/GenBank/DDBJ whole genome shotgun (WGS) entry which is preliminary data.</text>
</comment>
<name>A0A840FWY1_9BURK</name>
<evidence type="ECO:0000313" key="4">
    <source>
        <dbReference type="Proteomes" id="UP000524450"/>
    </source>
</evidence>
<dbReference type="RefSeq" id="WP_184641014.1">
    <property type="nucleotide sequence ID" value="NZ_JACIFZ010000006.1"/>
</dbReference>
<dbReference type="Pfam" id="PF13672">
    <property type="entry name" value="PP2C_2"/>
    <property type="match status" value="1"/>
</dbReference>
<dbReference type="CDD" id="cd00143">
    <property type="entry name" value="PP2Cc"/>
    <property type="match status" value="1"/>
</dbReference>
<evidence type="ECO:0000256" key="1">
    <source>
        <dbReference type="SAM" id="MobiDB-lite"/>
    </source>
</evidence>
<dbReference type="AlphaFoldDB" id="A0A840FWY1"/>
<dbReference type="InterPro" id="IPR036457">
    <property type="entry name" value="PPM-type-like_dom_sf"/>
</dbReference>
<dbReference type="EMBL" id="JACIFZ010000006">
    <property type="protein sequence ID" value="MBB4223929.1"/>
    <property type="molecule type" value="Genomic_DNA"/>
</dbReference>
<organism evidence="3 4">
    <name type="scientific">Variovorax guangxiensis</name>
    <dbReference type="NCBI Taxonomy" id="1775474"/>
    <lineage>
        <taxon>Bacteria</taxon>
        <taxon>Pseudomonadati</taxon>
        <taxon>Pseudomonadota</taxon>
        <taxon>Betaproteobacteria</taxon>
        <taxon>Burkholderiales</taxon>
        <taxon>Comamonadaceae</taxon>
        <taxon>Variovorax</taxon>
    </lineage>
</organism>
<dbReference type="InterPro" id="IPR001932">
    <property type="entry name" value="PPM-type_phosphatase-like_dom"/>
</dbReference>
<dbReference type="SMART" id="SM00332">
    <property type="entry name" value="PP2Cc"/>
    <property type="match status" value="1"/>
</dbReference>
<gene>
    <name evidence="3" type="ORF">GGD71_004720</name>
</gene>
<sequence length="392" mass="41563">MPPSTERNDFNAALPEIITWLMNQVLKLPTDARSSLRVESFPLVGFTDVRHAAHGNQDRIALAYSVESNVTSNWLLAVVCDGVGGSSHGERAAAMAVASMALDMAGLRRMGAINMLREALQNAHVRTSSAFHSKSSTTAVALLVTGESAAIGWIGDSRAYQISEGKVRLLTTDDTLASAVARADSTLEFELNEEYADRLSQAIGAEGSVTPNVIAWQPSSSGAHCMLCTDGIWKPTEGALDAMANVCRDGQELMRRLLLVSDWMGGLDNASAILVPPLDVVREFICDPANMTPKGGVVVCLPGPQQTLLPALSLLDSAGLTRIRNQDRRLDESNESTYNSKKAPTKRRGGGSSKIRSTSGAGTAGQLVIAEEPLDDTSPHPPGKIPGDGTST</sequence>
<feature type="region of interest" description="Disordered" evidence="1">
    <location>
        <begin position="325"/>
        <end position="392"/>
    </location>
</feature>
<feature type="domain" description="PPM-type phosphatase" evidence="2">
    <location>
        <begin position="43"/>
        <end position="277"/>
    </location>
</feature>
<protein>
    <submittedName>
        <fullName evidence="3">Serine/threonine protein phosphatase PrpC</fullName>
    </submittedName>
</protein>
<reference evidence="3 4" key="1">
    <citation type="submission" date="2020-08" db="EMBL/GenBank/DDBJ databases">
        <title>Genomic Encyclopedia of Type Strains, Phase IV (KMG-V): Genome sequencing to study the core and pangenomes of soil and plant-associated prokaryotes.</title>
        <authorList>
            <person name="Whitman W."/>
        </authorList>
    </citation>
    <scope>NUCLEOTIDE SEQUENCE [LARGE SCALE GENOMIC DNA]</scope>
    <source>
        <strain evidence="3 4">34/80</strain>
    </source>
</reference>